<proteinExistence type="predicted"/>
<dbReference type="PROSITE" id="PS51257">
    <property type="entry name" value="PROKAR_LIPOPROTEIN"/>
    <property type="match status" value="1"/>
</dbReference>
<evidence type="ECO:0000313" key="3">
    <source>
        <dbReference type="Proteomes" id="UP001430306"/>
    </source>
</evidence>
<sequence>MKHLSFLTVVAALAFTFTGCGEEATIVEPDQAVESVELSPEEQAEYDKEMAAQMGN</sequence>
<protein>
    <recommendedName>
        <fullName evidence="4">Secreted protein</fullName>
    </recommendedName>
</protein>
<dbReference type="EMBL" id="JAJKFW010000016">
    <property type="protein sequence ID" value="MCC9642100.1"/>
    <property type="molecule type" value="Genomic_DNA"/>
</dbReference>
<name>A0ABS8NEW8_9BACT</name>
<gene>
    <name evidence="2" type="ORF">LOC71_07430</name>
</gene>
<dbReference type="RefSeq" id="WP_230272773.1">
    <property type="nucleotide sequence ID" value="NZ_JAJKFW010000016.1"/>
</dbReference>
<comment type="caution">
    <text evidence="2">The sequence shown here is derived from an EMBL/GenBank/DDBJ whole genome shotgun (WGS) entry which is preliminary data.</text>
</comment>
<accession>A0ABS8NEW8</accession>
<feature type="region of interest" description="Disordered" evidence="1">
    <location>
        <begin position="34"/>
        <end position="56"/>
    </location>
</feature>
<evidence type="ECO:0000313" key="2">
    <source>
        <dbReference type="EMBL" id="MCC9642100.1"/>
    </source>
</evidence>
<dbReference type="Proteomes" id="UP001430306">
    <property type="component" value="Unassembled WGS sequence"/>
</dbReference>
<reference evidence="2" key="1">
    <citation type="submission" date="2021-11" db="EMBL/GenBank/DDBJ databases">
        <title>Genome sequence.</title>
        <authorList>
            <person name="Sun Q."/>
        </authorList>
    </citation>
    <scope>NUCLEOTIDE SEQUENCE</scope>
    <source>
        <strain evidence="2">JC740</strain>
    </source>
</reference>
<evidence type="ECO:0000256" key="1">
    <source>
        <dbReference type="SAM" id="MobiDB-lite"/>
    </source>
</evidence>
<evidence type="ECO:0008006" key="4">
    <source>
        <dbReference type="Google" id="ProtNLM"/>
    </source>
</evidence>
<keyword evidence="3" id="KW-1185">Reference proteome</keyword>
<organism evidence="2 3">
    <name type="scientific">Rhodopirellula halodulae</name>
    <dbReference type="NCBI Taxonomy" id="2894198"/>
    <lineage>
        <taxon>Bacteria</taxon>
        <taxon>Pseudomonadati</taxon>
        <taxon>Planctomycetota</taxon>
        <taxon>Planctomycetia</taxon>
        <taxon>Pirellulales</taxon>
        <taxon>Pirellulaceae</taxon>
        <taxon>Rhodopirellula</taxon>
    </lineage>
</organism>